<dbReference type="HOGENOM" id="CLU_684836_0_0_0"/>
<dbReference type="Gene3D" id="1.20.1250.20">
    <property type="entry name" value="MFS general substrate transporter like domains"/>
    <property type="match status" value="2"/>
</dbReference>
<organism evidence="6 7">
    <name type="scientific">Waddlia chondrophila (strain ATCC VR-1470 / WSU 86-1044)</name>
    <dbReference type="NCBI Taxonomy" id="716544"/>
    <lineage>
        <taxon>Bacteria</taxon>
        <taxon>Pseudomonadati</taxon>
        <taxon>Chlamydiota</taxon>
        <taxon>Chlamydiia</taxon>
        <taxon>Parachlamydiales</taxon>
        <taxon>Waddliaceae</taxon>
        <taxon>Waddlia</taxon>
    </lineage>
</organism>
<reference evidence="6 7" key="1">
    <citation type="journal article" date="2010" name="PLoS ONE">
        <title>The Waddlia genome: a window into chlamydial biology.</title>
        <authorList>
            <person name="Bertelli C."/>
            <person name="Collyn F."/>
            <person name="Croxatto A."/>
            <person name="Ruckert C."/>
            <person name="Polkinghorne A."/>
            <person name="Kebbi-Beghdadi C."/>
            <person name="Goesmann A."/>
            <person name="Vaughan L."/>
            <person name="Greub G."/>
        </authorList>
    </citation>
    <scope>NUCLEOTIDE SEQUENCE [LARGE SCALE GENOMIC DNA]</scope>
    <source>
        <strain evidence="7">ATCC VR-1470 / WSU 86-1044</strain>
    </source>
</reference>
<dbReference type="PANTHER" id="PTHR43129">
    <property type="entry name" value="FOSMIDOMYCIN RESISTANCE PROTEIN"/>
    <property type="match status" value="1"/>
</dbReference>
<feature type="transmembrane region" description="Helical" evidence="4">
    <location>
        <begin position="236"/>
        <end position="259"/>
    </location>
</feature>
<dbReference type="RefSeq" id="WP_013181246.1">
    <property type="nucleotide sequence ID" value="NC_014225.1"/>
</dbReference>
<keyword evidence="3 4" id="KW-0472">Membrane</keyword>
<protein>
    <submittedName>
        <fullName evidence="6">Permease, major facilitator superfamily</fullName>
    </submittedName>
</protein>
<dbReference type="PANTHER" id="PTHR43129:SF1">
    <property type="entry name" value="FOSMIDOMYCIN RESISTANCE PROTEIN"/>
    <property type="match status" value="1"/>
</dbReference>
<dbReference type="InterPro" id="IPR036259">
    <property type="entry name" value="MFS_trans_sf"/>
</dbReference>
<dbReference type="Pfam" id="PF07690">
    <property type="entry name" value="MFS_1"/>
    <property type="match status" value="1"/>
</dbReference>
<evidence type="ECO:0000256" key="1">
    <source>
        <dbReference type="ARBA" id="ARBA00022692"/>
    </source>
</evidence>
<dbReference type="GO" id="GO:0005886">
    <property type="term" value="C:plasma membrane"/>
    <property type="evidence" value="ECO:0007669"/>
    <property type="project" value="TreeGrafter"/>
</dbReference>
<feature type="transmembrane region" description="Helical" evidence="4">
    <location>
        <begin position="366"/>
        <end position="384"/>
    </location>
</feature>
<feature type="transmembrane region" description="Helical" evidence="4">
    <location>
        <begin position="329"/>
        <end position="346"/>
    </location>
</feature>
<evidence type="ECO:0000259" key="5">
    <source>
        <dbReference type="PROSITE" id="PS50850"/>
    </source>
</evidence>
<name>D6YTQ7_WADCW</name>
<keyword evidence="1 4" id="KW-0812">Transmembrane</keyword>
<feature type="transmembrane region" description="Helical" evidence="4">
    <location>
        <begin position="96"/>
        <end position="116"/>
    </location>
</feature>
<dbReference type="InterPro" id="IPR020846">
    <property type="entry name" value="MFS_dom"/>
</dbReference>
<feature type="transmembrane region" description="Helical" evidence="4">
    <location>
        <begin position="73"/>
        <end position="90"/>
    </location>
</feature>
<dbReference type="OrthoDB" id="20423at2"/>
<dbReference type="STRING" id="716544.wcw_0143"/>
<feature type="transmembrane region" description="Helical" evidence="4">
    <location>
        <begin position="154"/>
        <end position="174"/>
    </location>
</feature>
<feature type="transmembrane region" description="Helical" evidence="4">
    <location>
        <begin position="128"/>
        <end position="148"/>
    </location>
</feature>
<evidence type="ECO:0000256" key="2">
    <source>
        <dbReference type="ARBA" id="ARBA00022989"/>
    </source>
</evidence>
<feature type="transmembrane region" description="Helical" evidence="4">
    <location>
        <begin position="208"/>
        <end position="230"/>
    </location>
</feature>
<dbReference type="SUPFAM" id="SSF103473">
    <property type="entry name" value="MFS general substrate transporter"/>
    <property type="match status" value="1"/>
</dbReference>
<sequence length="397" mass="42830">MKKGMASAGLTLAMMWIAHFLVDVMIGFWSVYKTISGVDLAIAGLIAGICPFIGEGMQLLFGSIGDRGYRKQLFLFGVAATGVSSLLPLYESYFYFFLIFLLTCIGSGAFHPTAVAITSGLTQKRKGLLITIFASGGALGLALSHMIFSLWYLHFQFSTAWLILPALVLVLYTATKTMPGASDRPAQAGRRYGFEALRKLFGYRDLRVLYFSQVCIQSIYWGMMFLLPDVLTSKGYPAWMCFGVGHFVYIIGGAFMMIPGGYLSDRFSARSVLLVSSTMGCALFYLFLLTPYLSIPAALILLALTGASLGMANPVAVALGNKIMPSRPGLVSAFLMGMVWCVAEWLGPGGGGLLTKLFSENAPTFALSTLGLLFCVGTALTALLPSTVDQEFELDLA</sequence>
<keyword evidence="2 4" id="KW-1133">Transmembrane helix</keyword>
<dbReference type="PROSITE" id="PS50850">
    <property type="entry name" value="MFS"/>
    <property type="match status" value="1"/>
</dbReference>
<evidence type="ECO:0000313" key="7">
    <source>
        <dbReference type="Proteomes" id="UP000001505"/>
    </source>
</evidence>
<feature type="transmembrane region" description="Helical" evidence="4">
    <location>
        <begin position="38"/>
        <end position="61"/>
    </location>
</feature>
<dbReference type="GO" id="GO:0022857">
    <property type="term" value="F:transmembrane transporter activity"/>
    <property type="evidence" value="ECO:0007669"/>
    <property type="project" value="InterPro"/>
</dbReference>
<dbReference type="eggNOG" id="COG2814">
    <property type="taxonomic scope" value="Bacteria"/>
</dbReference>
<evidence type="ECO:0000313" key="6">
    <source>
        <dbReference type="EMBL" id="ADI37518.1"/>
    </source>
</evidence>
<dbReference type="InterPro" id="IPR011701">
    <property type="entry name" value="MFS"/>
</dbReference>
<dbReference type="AlphaFoldDB" id="D6YTQ7"/>
<feature type="domain" description="Major facilitator superfamily (MFS) profile" evidence="5">
    <location>
        <begin position="191"/>
        <end position="397"/>
    </location>
</feature>
<gene>
    <name evidence="6" type="ordered locus">wcw_0143</name>
</gene>
<feature type="transmembrane region" description="Helical" evidence="4">
    <location>
        <begin position="295"/>
        <end position="317"/>
    </location>
</feature>
<dbReference type="KEGG" id="wch:wcw_0143"/>
<evidence type="ECO:0000256" key="4">
    <source>
        <dbReference type="SAM" id="Phobius"/>
    </source>
</evidence>
<accession>D6YTQ7</accession>
<dbReference type="Proteomes" id="UP000001505">
    <property type="component" value="Chromosome"/>
</dbReference>
<proteinExistence type="predicted"/>
<feature type="transmembrane region" description="Helical" evidence="4">
    <location>
        <begin position="12"/>
        <end position="32"/>
    </location>
</feature>
<evidence type="ECO:0000256" key="3">
    <source>
        <dbReference type="ARBA" id="ARBA00023136"/>
    </source>
</evidence>
<dbReference type="EMBL" id="CP001928">
    <property type="protein sequence ID" value="ADI37518.1"/>
    <property type="molecule type" value="Genomic_DNA"/>
</dbReference>
<keyword evidence="7" id="KW-1185">Reference proteome</keyword>
<feature type="transmembrane region" description="Helical" evidence="4">
    <location>
        <begin position="271"/>
        <end position="289"/>
    </location>
</feature>